<evidence type="ECO:0000313" key="2">
    <source>
        <dbReference type="Proteomes" id="UP000015105"/>
    </source>
</evidence>
<proteinExistence type="predicted"/>
<evidence type="ECO:0000313" key="1">
    <source>
        <dbReference type="EnsemblPlants" id="AET3Gv20673000.8"/>
    </source>
</evidence>
<accession>A0A453FGR9</accession>
<sequence length="101" mass="11218">MFLAGIGYILGQVNLPQSVLCVLASQIANFGESLIGATLQDKEGFEWVSLNFQMLNADALYTMLLRDRLFFSIEALWIIRIGSPNFYGTHSYTLHSIGITA</sequence>
<dbReference type="Gramene" id="AET3Gv20673000.8">
    <property type="protein sequence ID" value="AET3Gv20673000.8"/>
    <property type="gene ID" value="AET3Gv20673000"/>
</dbReference>
<keyword evidence="2" id="KW-1185">Reference proteome</keyword>
<protein>
    <submittedName>
        <fullName evidence="1">Uncharacterized protein</fullName>
    </submittedName>
</protein>
<reference evidence="1" key="5">
    <citation type="journal article" date="2021" name="G3 (Bethesda)">
        <title>Aegilops tauschii genome assembly Aet v5.0 features greater sequence contiguity and improved annotation.</title>
        <authorList>
            <person name="Wang L."/>
            <person name="Zhu T."/>
            <person name="Rodriguez J.C."/>
            <person name="Deal K.R."/>
            <person name="Dubcovsky J."/>
            <person name="McGuire P.E."/>
            <person name="Lux T."/>
            <person name="Spannagl M."/>
            <person name="Mayer K.F.X."/>
            <person name="Baldrich P."/>
            <person name="Meyers B.C."/>
            <person name="Huo N."/>
            <person name="Gu Y.Q."/>
            <person name="Zhou H."/>
            <person name="Devos K.M."/>
            <person name="Bennetzen J.L."/>
            <person name="Unver T."/>
            <person name="Budak H."/>
            <person name="Gulick P.J."/>
            <person name="Galiba G."/>
            <person name="Kalapos B."/>
            <person name="Nelson D.R."/>
            <person name="Li P."/>
            <person name="You F.M."/>
            <person name="Luo M.C."/>
            <person name="Dvorak J."/>
        </authorList>
    </citation>
    <scope>NUCLEOTIDE SEQUENCE [LARGE SCALE GENOMIC DNA]</scope>
    <source>
        <strain evidence="1">cv. AL8/78</strain>
    </source>
</reference>
<reference evidence="1" key="3">
    <citation type="journal article" date="2017" name="Nature">
        <title>Genome sequence of the progenitor of the wheat D genome Aegilops tauschii.</title>
        <authorList>
            <person name="Luo M.C."/>
            <person name="Gu Y.Q."/>
            <person name="Puiu D."/>
            <person name="Wang H."/>
            <person name="Twardziok S.O."/>
            <person name="Deal K.R."/>
            <person name="Huo N."/>
            <person name="Zhu T."/>
            <person name="Wang L."/>
            <person name="Wang Y."/>
            <person name="McGuire P.E."/>
            <person name="Liu S."/>
            <person name="Long H."/>
            <person name="Ramasamy R.K."/>
            <person name="Rodriguez J.C."/>
            <person name="Van S.L."/>
            <person name="Yuan L."/>
            <person name="Wang Z."/>
            <person name="Xia Z."/>
            <person name="Xiao L."/>
            <person name="Anderson O.D."/>
            <person name="Ouyang S."/>
            <person name="Liang Y."/>
            <person name="Zimin A.V."/>
            <person name="Pertea G."/>
            <person name="Qi P."/>
            <person name="Bennetzen J.L."/>
            <person name="Dai X."/>
            <person name="Dawson M.W."/>
            <person name="Muller H.G."/>
            <person name="Kugler K."/>
            <person name="Rivarola-Duarte L."/>
            <person name="Spannagl M."/>
            <person name="Mayer K.F.X."/>
            <person name="Lu F.H."/>
            <person name="Bevan M.W."/>
            <person name="Leroy P."/>
            <person name="Li P."/>
            <person name="You F.M."/>
            <person name="Sun Q."/>
            <person name="Liu Z."/>
            <person name="Lyons E."/>
            <person name="Wicker T."/>
            <person name="Salzberg S.L."/>
            <person name="Devos K.M."/>
            <person name="Dvorak J."/>
        </authorList>
    </citation>
    <scope>NUCLEOTIDE SEQUENCE [LARGE SCALE GENOMIC DNA]</scope>
    <source>
        <strain evidence="1">cv. AL8/78</strain>
    </source>
</reference>
<organism evidence="1 2">
    <name type="scientific">Aegilops tauschii subsp. strangulata</name>
    <name type="common">Goatgrass</name>
    <dbReference type="NCBI Taxonomy" id="200361"/>
    <lineage>
        <taxon>Eukaryota</taxon>
        <taxon>Viridiplantae</taxon>
        <taxon>Streptophyta</taxon>
        <taxon>Embryophyta</taxon>
        <taxon>Tracheophyta</taxon>
        <taxon>Spermatophyta</taxon>
        <taxon>Magnoliopsida</taxon>
        <taxon>Liliopsida</taxon>
        <taxon>Poales</taxon>
        <taxon>Poaceae</taxon>
        <taxon>BOP clade</taxon>
        <taxon>Pooideae</taxon>
        <taxon>Triticodae</taxon>
        <taxon>Triticeae</taxon>
        <taxon>Triticinae</taxon>
        <taxon>Aegilops</taxon>
    </lineage>
</organism>
<name>A0A453FGR9_AEGTS</name>
<dbReference type="EnsemblPlants" id="AET3Gv20673000.8">
    <property type="protein sequence ID" value="AET3Gv20673000.8"/>
    <property type="gene ID" value="AET3Gv20673000"/>
</dbReference>
<dbReference type="Proteomes" id="UP000015105">
    <property type="component" value="Chromosome 3D"/>
</dbReference>
<reference evidence="1" key="4">
    <citation type="submission" date="2019-03" db="UniProtKB">
        <authorList>
            <consortium name="EnsemblPlants"/>
        </authorList>
    </citation>
    <scope>IDENTIFICATION</scope>
</reference>
<reference evidence="2" key="2">
    <citation type="journal article" date="2017" name="Nat. Plants">
        <title>The Aegilops tauschii genome reveals multiple impacts of transposons.</title>
        <authorList>
            <person name="Zhao G."/>
            <person name="Zou C."/>
            <person name="Li K."/>
            <person name="Wang K."/>
            <person name="Li T."/>
            <person name="Gao L."/>
            <person name="Zhang X."/>
            <person name="Wang H."/>
            <person name="Yang Z."/>
            <person name="Liu X."/>
            <person name="Jiang W."/>
            <person name="Mao L."/>
            <person name="Kong X."/>
            <person name="Jiao Y."/>
            <person name="Jia J."/>
        </authorList>
    </citation>
    <scope>NUCLEOTIDE SEQUENCE [LARGE SCALE GENOMIC DNA]</scope>
    <source>
        <strain evidence="2">cv. AL8/78</strain>
    </source>
</reference>
<dbReference type="AlphaFoldDB" id="A0A453FGR9"/>
<reference evidence="2" key="1">
    <citation type="journal article" date="2014" name="Science">
        <title>Ancient hybridizations among the ancestral genomes of bread wheat.</title>
        <authorList>
            <consortium name="International Wheat Genome Sequencing Consortium,"/>
            <person name="Marcussen T."/>
            <person name="Sandve S.R."/>
            <person name="Heier L."/>
            <person name="Spannagl M."/>
            <person name="Pfeifer M."/>
            <person name="Jakobsen K.S."/>
            <person name="Wulff B.B."/>
            <person name="Steuernagel B."/>
            <person name="Mayer K.F."/>
            <person name="Olsen O.A."/>
        </authorList>
    </citation>
    <scope>NUCLEOTIDE SEQUENCE [LARGE SCALE GENOMIC DNA]</scope>
    <source>
        <strain evidence="2">cv. AL8/78</strain>
    </source>
</reference>